<dbReference type="EMBL" id="SGIS01000092">
    <property type="protein sequence ID" value="RZF59086.1"/>
    <property type="molecule type" value="Genomic_DNA"/>
</dbReference>
<accession>A0A4Q6XS51</accession>
<comment type="caution">
    <text evidence="1">The sequence shown here is derived from an EMBL/GenBank/DDBJ whole genome shotgun (WGS) entry which is preliminary data.</text>
</comment>
<organism evidence="1 2">
    <name type="scientific">Sphingomonas populi</name>
    <dbReference type="NCBI Taxonomy" id="2484750"/>
    <lineage>
        <taxon>Bacteria</taxon>
        <taxon>Pseudomonadati</taxon>
        <taxon>Pseudomonadota</taxon>
        <taxon>Alphaproteobacteria</taxon>
        <taxon>Sphingomonadales</taxon>
        <taxon>Sphingomonadaceae</taxon>
        <taxon>Sphingomonas</taxon>
    </lineage>
</organism>
<reference evidence="1 2" key="1">
    <citation type="submission" date="2019-02" db="EMBL/GenBank/DDBJ databases">
        <authorList>
            <person name="Li Y."/>
        </authorList>
    </citation>
    <scope>NUCLEOTIDE SEQUENCE [LARGE SCALE GENOMIC DNA]</scope>
    <source>
        <strain evidence="1 2">3-7</strain>
    </source>
</reference>
<proteinExistence type="predicted"/>
<evidence type="ECO:0000313" key="1">
    <source>
        <dbReference type="EMBL" id="RZF59086.1"/>
    </source>
</evidence>
<protein>
    <submittedName>
        <fullName evidence="1">Uncharacterized protein</fullName>
    </submittedName>
</protein>
<keyword evidence="2" id="KW-1185">Reference proteome</keyword>
<dbReference type="AlphaFoldDB" id="A0A4Q6XS51"/>
<name>A0A4Q6XS51_9SPHN</name>
<dbReference type="Proteomes" id="UP000292085">
    <property type="component" value="Unassembled WGS sequence"/>
</dbReference>
<dbReference type="RefSeq" id="WP_130160498.1">
    <property type="nucleotide sequence ID" value="NZ_SGIS01000092.1"/>
</dbReference>
<dbReference type="OrthoDB" id="192506at2"/>
<gene>
    <name evidence="1" type="ORF">EWE75_23620</name>
</gene>
<evidence type="ECO:0000313" key="2">
    <source>
        <dbReference type="Proteomes" id="UP000292085"/>
    </source>
</evidence>
<sequence length="138" mass="15272">MLTDFFLGPADDGVALSTDMARTPNHRTNNVDNSVLAALWKAVDQNADASRLAGEEFLVAMGSPEGPWVFAIPDELVIRLDELTEDSFSEAADRWARSEELSYHRVSGLDLIEPLKTMKTLASDARSAEQQLFLRMAM</sequence>